<dbReference type="Proteomes" id="UP000077755">
    <property type="component" value="Chromosome 2"/>
</dbReference>
<protein>
    <recommendedName>
        <fullName evidence="3">Reverse transcriptase zinc-binding domain-containing protein</fullName>
    </recommendedName>
</protein>
<evidence type="ECO:0000313" key="2">
    <source>
        <dbReference type="Proteomes" id="UP000077755"/>
    </source>
</evidence>
<reference evidence="1" key="2">
    <citation type="submission" date="2022-03" db="EMBL/GenBank/DDBJ databases">
        <title>Draft title - Genomic analysis of global carrot germplasm unveils the trajectory of domestication and the origin of high carotenoid orange carrot.</title>
        <authorList>
            <person name="Iorizzo M."/>
            <person name="Ellison S."/>
            <person name="Senalik D."/>
            <person name="Macko-Podgorni A."/>
            <person name="Grzebelus D."/>
            <person name="Bostan H."/>
            <person name="Rolling W."/>
            <person name="Curaba J."/>
            <person name="Simon P."/>
        </authorList>
    </citation>
    <scope>NUCLEOTIDE SEQUENCE</scope>
    <source>
        <tissue evidence="1">Leaf</tissue>
    </source>
</reference>
<dbReference type="EMBL" id="CP093344">
    <property type="protein sequence ID" value="WOG87552.1"/>
    <property type="molecule type" value="Genomic_DNA"/>
</dbReference>
<dbReference type="AlphaFoldDB" id="A0AAF0WDI7"/>
<evidence type="ECO:0008006" key="3">
    <source>
        <dbReference type="Google" id="ProtNLM"/>
    </source>
</evidence>
<gene>
    <name evidence="1" type="ORF">DCAR_0206781</name>
</gene>
<reference evidence="1" key="1">
    <citation type="journal article" date="2016" name="Nat. Genet.">
        <title>A high-quality carrot genome assembly provides new insights into carotenoid accumulation and asterid genome evolution.</title>
        <authorList>
            <person name="Iorizzo M."/>
            <person name="Ellison S."/>
            <person name="Senalik D."/>
            <person name="Zeng P."/>
            <person name="Satapoomin P."/>
            <person name="Huang J."/>
            <person name="Bowman M."/>
            <person name="Iovene M."/>
            <person name="Sanseverino W."/>
            <person name="Cavagnaro P."/>
            <person name="Yildiz M."/>
            <person name="Macko-Podgorni A."/>
            <person name="Moranska E."/>
            <person name="Grzebelus E."/>
            <person name="Grzebelus D."/>
            <person name="Ashrafi H."/>
            <person name="Zheng Z."/>
            <person name="Cheng S."/>
            <person name="Spooner D."/>
            <person name="Van Deynze A."/>
            <person name="Simon P."/>
        </authorList>
    </citation>
    <scope>NUCLEOTIDE SEQUENCE</scope>
    <source>
        <tissue evidence="1">Leaf</tissue>
    </source>
</reference>
<organism evidence="1 2">
    <name type="scientific">Daucus carota subsp. sativus</name>
    <name type="common">Carrot</name>
    <dbReference type="NCBI Taxonomy" id="79200"/>
    <lineage>
        <taxon>Eukaryota</taxon>
        <taxon>Viridiplantae</taxon>
        <taxon>Streptophyta</taxon>
        <taxon>Embryophyta</taxon>
        <taxon>Tracheophyta</taxon>
        <taxon>Spermatophyta</taxon>
        <taxon>Magnoliopsida</taxon>
        <taxon>eudicotyledons</taxon>
        <taxon>Gunneridae</taxon>
        <taxon>Pentapetalae</taxon>
        <taxon>asterids</taxon>
        <taxon>campanulids</taxon>
        <taxon>Apiales</taxon>
        <taxon>Apiaceae</taxon>
        <taxon>Apioideae</taxon>
        <taxon>Scandiceae</taxon>
        <taxon>Daucinae</taxon>
        <taxon>Daucus</taxon>
        <taxon>Daucus sect. Daucus</taxon>
    </lineage>
</organism>
<accession>A0AAF0WDI7</accession>
<proteinExistence type="predicted"/>
<dbReference type="PANTHER" id="PTHR33116">
    <property type="entry name" value="REVERSE TRANSCRIPTASE ZINC-BINDING DOMAIN-CONTAINING PROTEIN-RELATED-RELATED"/>
    <property type="match status" value="1"/>
</dbReference>
<sequence>MGRKKSAVFGFIKEKLQERIKNWDNKNLSKSDKEVLIKSGAQRLPSYAMSVFLLPAVVCQELEMAMSKFWWRSKGSNTKSIHWVCWNKLCAPKSEGGMSFRCLRDFNIALLGKQAWLVFSNFKARYYPSGTFLSASVGSSPSYIWRSVLASQSLLKSNKFCRVGCGKEDDILNSPWLPLPADPYIHTTNEALINQKVFALMKTGERAWDEDLIFDLFDRRDAENILSIPIGA</sequence>
<dbReference type="PANTHER" id="PTHR33116:SF86">
    <property type="entry name" value="REVERSE TRANSCRIPTASE DOMAIN-CONTAINING PROTEIN"/>
    <property type="match status" value="1"/>
</dbReference>
<keyword evidence="2" id="KW-1185">Reference proteome</keyword>
<evidence type="ECO:0000313" key="1">
    <source>
        <dbReference type="EMBL" id="WOG87552.1"/>
    </source>
</evidence>
<name>A0AAF0WDI7_DAUCS</name>